<dbReference type="GO" id="GO:0009253">
    <property type="term" value="P:peptidoglycan catabolic process"/>
    <property type="evidence" value="ECO:0007669"/>
    <property type="project" value="InterPro"/>
</dbReference>
<dbReference type="AlphaFoldDB" id="A0A1M6NKW2"/>
<dbReference type="SMART" id="SM00646">
    <property type="entry name" value="Ami_3"/>
    <property type="match status" value="1"/>
</dbReference>
<gene>
    <name evidence="3" type="ORF">SAMN02745170_03794</name>
</gene>
<dbReference type="InterPro" id="IPR050695">
    <property type="entry name" value="N-acetylmuramoyl_amidase_3"/>
</dbReference>
<name>A0A1M6NKW2_9FIRM</name>
<evidence type="ECO:0000313" key="3">
    <source>
        <dbReference type="EMBL" id="SHJ96395.1"/>
    </source>
</evidence>
<sequence>MLLKGKTICIDPGHAGPGIDPGCVGPMGTDEATVAWDISNRVAAILQNRWGAAIIMTKNDVVDAPSDSLSYRASVANNAGADIFVSIHLNAGSPAAHGTETFFYAGSDAGSKLAQSIQNQLVACLGLTDRGLKTANYAVLRLTDMTAVLTEVCFLSNYDEEEYINRDDIRQKAAEAIAQGLVDYLVTN</sequence>
<proteinExistence type="predicted"/>
<dbReference type="InterPro" id="IPR002508">
    <property type="entry name" value="MurNAc-LAA_cat"/>
</dbReference>
<dbReference type="RefSeq" id="WP_149736324.1">
    <property type="nucleotide sequence ID" value="NZ_FQZD01000055.1"/>
</dbReference>
<dbReference type="GO" id="GO:0030288">
    <property type="term" value="C:outer membrane-bounded periplasmic space"/>
    <property type="evidence" value="ECO:0007669"/>
    <property type="project" value="TreeGrafter"/>
</dbReference>
<keyword evidence="1" id="KW-0378">Hydrolase</keyword>
<dbReference type="Gene3D" id="3.40.630.40">
    <property type="entry name" value="Zn-dependent exopeptidases"/>
    <property type="match status" value="1"/>
</dbReference>
<dbReference type="PANTHER" id="PTHR30404:SF0">
    <property type="entry name" value="N-ACETYLMURAMOYL-L-ALANINE AMIDASE AMIC"/>
    <property type="match status" value="1"/>
</dbReference>
<dbReference type="OrthoDB" id="9180606at2"/>
<protein>
    <submittedName>
        <fullName evidence="3">N-acetylmuramoyl-L-alanine amidase</fullName>
    </submittedName>
</protein>
<dbReference type="SUPFAM" id="SSF53187">
    <property type="entry name" value="Zn-dependent exopeptidases"/>
    <property type="match status" value="1"/>
</dbReference>
<keyword evidence="4" id="KW-1185">Reference proteome</keyword>
<evidence type="ECO:0000259" key="2">
    <source>
        <dbReference type="SMART" id="SM00646"/>
    </source>
</evidence>
<dbReference type="Proteomes" id="UP000322917">
    <property type="component" value="Unassembled WGS sequence"/>
</dbReference>
<feature type="domain" description="MurNAc-LAA" evidence="2">
    <location>
        <begin position="73"/>
        <end position="182"/>
    </location>
</feature>
<accession>A0A1M6NKW2</accession>
<organism evidence="3 4">
    <name type="scientific">Propionispora hippei DSM 15287</name>
    <dbReference type="NCBI Taxonomy" id="1123003"/>
    <lineage>
        <taxon>Bacteria</taxon>
        <taxon>Bacillati</taxon>
        <taxon>Bacillota</taxon>
        <taxon>Negativicutes</taxon>
        <taxon>Selenomonadales</taxon>
        <taxon>Sporomusaceae</taxon>
        <taxon>Propionispora</taxon>
    </lineage>
</organism>
<dbReference type="PANTHER" id="PTHR30404">
    <property type="entry name" value="N-ACETYLMURAMOYL-L-ALANINE AMIDASE"/>
    <property type="match status" value="1"/>
</dbReference>
<reference evidence="3 4" key="1">
    <citation type="submission" date="2016-11" db="EMBL/GenBank/DDBJ databases">
        <authorList>
            <person name="Varghese N."/>
            <person name="Submissions S."/>
        </authorList>
    </citation>
    <scope>NUCLEOTIDE SEQUENCE [LARGE SCALE GENOMIC DNA]</scope>
    <source>
        <strain evidence="3 4">DSM 15287</strain>
    </source>
</reference>
<dbReference type="EMBL" id="FQZD01000055">
    <property type="protein sequence ID" value="SHJ96395.1"/>
    <property type="molecule type" value="Genomic_DNA"/>
</dbReference>
<dbReference type="GO" id="GO:0008745">
    <property type="term" value="F:N-acetylmuramoyl-L-alanine amidase activity"/>
    <property type="evidence" value="ECO:0007669"/>
    <property type="project" value="InterPro"/>
</dbReference>
<dbReference type="Pfam" id="PF01520">
    <property type="entry name" value="Amidase_3"/>
    <property type="match status" value="1"/>
</dbReference>
<evidence type="ECO:0000256" key="1">
    <source>
        <dbReference type="ARBA" id="ARBA00022801"/>
    </source>
</evidence>
<evidence type="ECO:0000313" key="4">
    <source>
        <dbReference type="Proteomes" id="UP000322917"/>
    </source>
</evidence>
<dbReference type="CDD" id="cd02696">
    <property type="entry name" value="MurNAc-LAA"/>
    <property type="match status" value="1"/>
</dbReference>